<protein>
    <submittedName>
        <fullName evidence="3">Putative ABC transport system substrate-binding protein</fullName>
    </submittedName>
</protein>
<sequence>MKKFSKKIIAGLSVIALTGSFLMGCSQSDSQKKDTSDSKAQSSSQSDSKKEYNIGVLQLVQHEALDAATEGFSDALNELGKENNITFNIDVQNASGDSANCTTIANQFVSDKVDLIMANATASLQAAATATVTAQTPVIGTSITDFGTALGIDMGSTDATGINVSGSNDLAPLDVQAEQIMTLFPDTKKVGCLYCSAEANSQFQVDGVKETLNEKYPDVEVTYFTFSDTNDVQAVAKKAASESDVLYIPTDNTAASNGAVISAACEEAKTPIICGEEGLFKSTNGTATYSISFYQIGHKAGEMAYDVLVNGEDISKMNIYQSDELVAYYNKDMAEKYNAKIPDDYEAYDFES</sequence>
<evidence type="ECO:0000313" key="4">
    <source>
        <dbReference type="Proteomes" id="UP000198838"/>
    </source>
</evidence>
<proteinExistence type="predicted"/>
<dbReference type="SUPFAM" id="SSF53822">
    <property type="entry name" value="Periplasmic binding protein-like I"/>
    <property type="match status" value="1"/>
</dbReference>
<name>A0A1I0YLP3_9FIRM</name>
<feature type="signal peptide" evidence="2">
    <location>
        <begin position="1"/>
        <end position="23"/>
    </location>
</feature>
<evidence type="ECO:0000256" key="1">
    <source>
        <dbReference type="SAM" id="MobiDB-lite"/>
    </source>
</evidence>
<dbReference type="AlphaFoldDB" id="A0A1I0YLP3"/>
<evidence type="ECO:0000256" key="2">
    <source>
        <dbReference type="SAM" id="SignalP"/>
    </source>
</evidence>
<accession>A0A1I0YLP3</accession>
<keyword evidence="2" id="KW-0732">Signal</keyword>
<keyword evidence="4" id="KW-1185">Reference proteome</keyword>
<dbReference type="PANTHER" id="PTHR35271:SF1">
    <property type="entry name" value="ABC TRANSPORTER, SUBSTRATE-BINDING LIPOPROTEIN"/>
    <property type="match status" value="1"/>
</dbReference>
<dbReference type="CDD" id="cd06325">
    <property type="entry name" value="PBP1_ABC_unchar_transporter"/>
    <property type="match status" value="1"/>
</dbReference>
<feature type="region of interest" description="Disordered" evidence="1">
    <location>
        <begin position="28"/>
        <end position="49"/>
    </location>
</feature>
<dbReference type="InterPro" id="IPR028082">
    <property type="entry name" value="Peripla_BP_I"/>
</dbReference>
<evidence type="ECO:0000313" key="3">
    <source>
        <dbReference type="EMBL" id="SFB14112.1"/>
    </source>
</evidence>
<organism evidence="3 4">
    <name type="scientific">Acetitomaculum ruminis DSM 5522</name>
    <dbReference type="NCBI Taxonomy" id="1120918"/>
    <lineage>
        <taxon>Bacteria</taxon>
        <taxon>Bacillati</taxon>
        <taxon>Bacillota</taxon>
        <taxon>Clostridia</taxon>
        <taxon>Lachnospirales</taxon>
        <taxon>Lachnospiraceae</taxon>
        <taxon>Acetitomaculum</taxon>
    </lineage>
</organism>
<dbReference type="STRING" id="1120918.SAMN05216249_11097"/>
<feature type="chain" id="PRO_5039237189" evidence="2">
    <location>
        <begin position="24"/>
        <end position="352"/>
    </location>
</feature>
<gene>
    <name evidence="3" type="ORF">SAMN05216249_11097</name>
</gene>
<dbReference type="EMBL" id="FOJY01000010">
    <property type="protein sequence ID" value="SFB14112.1"/>
    <property type="molecule type" value="Genomic_DNA"/>
</dbReference>
<dbReference type="PANTHER" id="PTHR35271">
    <property type="entry name" value="ABC TRANSPORTER, SUBSTRATE-BINDING LIPOPROTEIN-RELATED"/>
    <property type="match status" value="1"/>
</dbReference>
<reference evidence="3 4" key="1">
    <citation type="submission" date="2016-10" db="EMBL/GenBank/DDBJ databases">
        <authorList>
            <person name="de Groot N.N."/>
        </authorList>
    </citation>
    <scope>NUCLEOTIDE SEQUENCE [LARGE SCALE GENOMIC DNA]</scope>
    <source>
        <strain evidence="3 4">DSM 5522</strain>
    </source>
</reference>
<dbReference type="InterPro" id="IPR007487">
    <property type="entry name" value="ABC_transpt-TYRBP-like"/>
</dbReference>
<dbReference type="RefSeq" id="WP_242949097.1">
    <property type="nucleotide sequence ID" value="NZ_FOJY01000010.1"/>
</dbReference>
<dbReference type="Gene3D" id="3.40.50.2300">
    <property type="match status" value="2"/>
</dbReference>
<dbReference type="Proteomes" id="UP000198838">
    <property type="component" value="Unassembled WGS sequence"/>
</dbReference>
<dbReference type="PROSITE" id="PS51257">
    <property type="entry name" value="PROKAR_LIPOPROTEIN"/>
    <property type="match status" value="1"/>
</dbReference>
<dbReference type="Pfam" id="PF04392">
    <property type="entry name" value="ABC_sub_bind"/>
    <property type="match status" value="1"/>
</dbReference>